<keyword evidence="1 5" id="KW-0808">Transferase</keyword>
<sequence length="96" mass="10787">MSVSWSLPAARRLGFYGMAAFAGRGLMTDMLRLTAAAAFTDIGLHRLEANIQPGNVTSIALVRRIGFRKEGFSPRYLRIEGVWHDHERWALLRDDG</sequence>
<evidence type="ECO:0000256" key="2">
    <source>
        <dbReference type="ARBA" id="ARBA00023315"/>
    </source>
</evidence>
<dbReference type="EMBL" id="JABXXR010000048">
    <property type="protein sequence ID" value="NVN40525.1"/>
    <property type="molecule type" value="Genomic_DNA"/>
</dbReference>
<evidence type="ECO:0000259" key="4">
    <source>
        <dbReference type="Pfam" id="PF13302"/>
    </source>
</evidence>
<proteinExistence type="inferred from homology"/>
<dbReference type="GO" id="GO:0005737">
    <property type="term" value="C:cytoplasm"/>
    <property type="evidence" value="ECO:0007669"/>
    <property type="project" value="TreeGrafter"/>
</dbReference>
<dbReference type="Pfam" id="PF13302">
    <property type="entry name" value="Acetyltransf_3"/>
    <property type="match status" value="1"/>
</dbReference>
<dbReference type="InterPro" id="IPR016181">
    <property type="entry name" value="Acyl_CoA_acyltransferase"/>
</dbReference>
<reference evidence="5 6" key="1">
    <citation type="submission" date="2020-06" db="EMBL/GenBank/DDBJ databases">
        <title>Description of novel acetic acid bacteria.</title>
        <authorList>
            <person name="Sombolestani A."/>
        </authorList>
    </citation>
    <scope>NUCLEOTIDE SEQUENCE [LARGE SCALE GENOMIC DNA]</scope>
    <source>
        <strain evidence="5 6">LMG 27010</strain>
    </source>
</reference>
<accession>A0A850P7D9</accession>
<dbReference type="InterPro" id="IPR051531">
    <property type="entry name" value="N-acetyltransferase"/>
</dbReference>
<evidence type="ECO:0000256" key="3">
    <source>
        <dbReference type="ARBA" id="ARBA00038502"/>
    </source>
</evidence>
<dbReference type="AlphaFoldDB" id="A0A850P7D9"/>
<comment type="similarity">
    <text evidence="3">Belongs to the acetyltransferase family. RimJ subfamily.</text>
</comment>
<protein>
    <submittedName>
        <fullName evidence="5">GNAT family N-acetyltransferase</fullName>
    </submittedName>
</protein>
<keyword evidence="6" id="KW-1185">Reference proteome</keyword>
<organism evidence="5 6">
    <name type="scientific">Ameyamaea chiangmaiensis</name>
    <dbReference type="NCBI Taxonomy" id="442969"/>
    <lineage>
        <taxon>Bacteria</taxon>
        <taxon>Pseudomonadati</taxon>
        <taxon>Pseudomonadota</taxon>
        <taxon>Alphaproteobacteria</taxon>
        <taxon>Acetobacterales</taxon>
        <taxon>Acetobacteraceae</taxon>
        <taxon>Ameyamaea</taxon>
    </lineage>
</organism>
<dbReference type="PANTHER" id="PTHR43792:SF8">
    <property type="entry name" value="[RIBOSOMAL PROTEIN US5]-ALANINE N-ACETYLTRANSFERASE"/>
    <property type="match status" value="1"/>
</dbReference>
<gene>
    <name evidence="5" type="ORF">HUK82_08105</name>
</gene>
<evidence type="ECO:0000313" key="5">
    <source>
        <dbReference type="EMBL" id="NVN40525.1"/>
    </source>
</evidence>
<comment type="caution">
    <text evidence="5">The sequence shown here is derived from an EMBL/GenBank/DDBJ whole genome shotgun (WGS) entry which is preliminary data.</text>
</comment>
<evidence type="ECO:0000313" key="6">
    <source>
        <dbReference type="Proteomes" id="UP000585665"/>
    </source>
</evidence>
<dbReference type="Proteomes" id="UP000585665">
    <property type="component" value="Unassembled WGS sequence"/>
</dbReference>
<dbReference type="GO" id="GO:0008999">
    <property type="term" value="F:protein-N-terminal-alanine acetyltransferase activity"/>
    <property type="evidence" value="ECO:0007669"/>
    <property type="project" value="TreeGrafter"/>
</dbReference>
<dbReference type="PANTHER" id="PTHR43792">
    <property type="entry name" value="GNAT FAMILY, PUTATIVE (AFU_ORTHOLOGUE AFUA_3G00765)-RELATED-RELATED"/>
    <property type="match status" value="1"/>
</dbReference>
<dbReference type="Gene3D" id="3.40.630.30">
    <property type="match status" value="1"/>
</dbReference>
<name>A0A850P7D9_9PROT</name>
<evidence type="ECO:0000256" key="1">
    <source>
        <dbReference type="ARBA" id="ARBA00022679"/>
    </source>
</evidence>
<dbReference type="RefSeq" id="WP_176613487.1">
    <property type="nucleotide sequence ID" value="NZ_JABXXR010000048.1"/>
</dbReference>
<keyword evidence="2" id="KW-0012">Acyltransferase</keyword>
<dbReference type="SUPFAM" id="SSF55729">
    <property type="entry name" value="Acyl-CoA N-acyltransferases (Nat)"/>
    <property type="match status" value="1"/>
</dbReference>
<feature type="domain" description="N-acetyltransferase" evidence="4">
    <location>
        <begin position="12"/>
        <end position="68"/>
    </location>
</feature>
<dbReference type="InterPro" id="IPR000182">
    <property type="entry name" value="GNAT_dom"/>
</dbReference>